<dbReference type="PANTHER" id="PTHR33067">
    <property type="entry name" value="RNA-DIRECTED DNA POLYMERASE-RELATED"/>
    <property type="match status" value="1"/>
</dbReference>
<protein>
    <submittedName>
        <fullName evidence="1">Uncharacterized protein</fullName>
    </submittedName>
</protein>
<accession>A0AAD8WU53</accession>
<sequence>MSITLGEATKLLDNMMINYSEWHTERAPQGKKVNSIEETSSLSDKIDAIMSMLVNDRTNIDPNNVPLASLVAQEEHVDVNFIKNNNFNNNAYRNNSSNNYRPYPYNNGNGYGNSYGNSYNNNRSSPPGLEAMLKEFISTQTAFNKSVEEKLGKIDILASKVDSLAADVDLLKSKVLPNENHHNKITTTANAIQVRINENIRLMAELRARWDREENEKLAKEKNIAKVWTITTTSNANATHVAAPPTHTNKRIGVSNVSTSNAKREKLPETAKTAETACDKTAEIFSNIGDDDPIALDYNGLNFDDCHISEVIKFLQKLAKSPNASAINLAFTHHITNALIKAREEKLEREASIPKKLEDGWEPIIKMKVKDFDCNALCDLGASISVMPKKIYNMLDLPPLKNCYLDVNLADHSTKKPLGKVDNVRITVNNNLVPVDFVVLDIECNASCPIILGRPFLRTVGAIIDMKEGSTLAPEGVAPHYISPPSTFNVLLGSYWFDKPWFLSRENLLLSHHTFLLSASSLRDAASAFKKRGSSPSSASSASSPAGGANPPLVLASHAAFDRRFLSRSARHLLKTGPLIGLSGGSALYQSPPGANSRSDDGMYREPLYLHAARRLPAADCLHWSRHASSSVSGARDRFDPLAGDAELVRREYMASGEESPPCNQGQARSIWPLPYVF</sequence>
<dbReference type="AlphaFoldDB" id="A0AAD8WU53"/>
<evidence type="ECO:0000313" key="1">
    <source>
        <dbReference type="EMBL" id="KAK1678766.1"/>
    </source>
</evidence>
<proteinExistence type="predicted"/>
<name>A0AAD8WU53_LOLMU</name>
<comment type="caution">
    <text evidence="1">The sequence shown here is derived from an EMBL/GenBank/DDBJ whole genome shotgun (WGS) entry which is preliminary data.</text>
</comment>
<dbReference type="PANTHER" id="PTHR33067:SF31">
    <property type="entry name" value="RNA-DIRECTED DNA POLYMERASE"/>
    <property type="match status" value="1"/>
</dbReference>
<dbReference type="EMBL" id="JAUUTY010000002">
    <property type="protein sequence ID" value="KAK1678766.1"/>
    <property type="molecule type" value="Genomic_DNA"/>
</dbReference>
<keyword evidence="2" id="KW-1185">Reference proteome</keyword>
<gene>
    <name evidence="1" type="ORF">QYE76_039614</name>
</gene>
<dbReference type="Proteomes" id="UP001231189">
    <property type="component" value="Unassembled WGS sequence"/>
</dbReference>
<organism evidence="1 2">
    <name type="scientific">Lolium multiflorum</name>
    <name type="common">Italian ryegrass</name>
    <name type="synonym">Lolium perenne subsp. multiflorum</name>
    <dbReference type="NCBI Taxonomy" id="4521"/>
    <lineage>
        <taxon>Eukaryota</taxon>
        <taxon>Viridiplantae</taxon>
        <taxon>Streptophyta</taxon>
        <taxon>Embryophyta</taxon>
        <taxon>Tracheophyta</taxon>
        <taxon>Spermatophyta</taxon>
        <taxon>Magnoliopsida</taxon>
        <taxon>Liliopsida</taxon>
        <taxon>Poales</taxon>
        <taxon>Poaceae</taxon>
        <taxon>BOP clade</taxon>
        <taxon>Pooideae</taxon>
        <taxon>Poodae</taxon>
        <taxon>Poeae</taxon>
        <taxon>Poeae Chloroplast Group 2 (Poeae type)</taxon>
        <taxon>Loliodinae</taxon>
        <taxon>Loliinae</taxon>
        <taxon>Lolium</taxon>
    </lineage>
</organism>
<dbReference type="CDD" id="cd00303">
    <property type="entry name" value="retropepsin_like"/>
    <property type="match status" value="1"/>
</dbReference>
<dbReference type="SUPFAM" id="SSF50630">
    <property type="entry name" value="Acid proteases"/>
    <property type="match status" value="1"/>
</dbReference>
<dbReference type="Gene3D" id="2.40.70.10">
    <property type="entry name" value="Acid Proteases"/>
    <property type="match status" value="1"/>
</dbReference>
<dbReference type="InterPro" id="IPR021109">
    <property type="entry name" value="Peptidase_aspartic_dom_sf"/>
</dbReference>
<evidence type="ECO:0000313" key="2">
    <source>
        <dbReference type="Proteomes" id="UP001231189"/>
    </source>
</evidence>
<reference evidence="1" key="1">
    <citation type="submission" date="2023-07" db="EMBL/GenBank/DDBJ databases">
        <title>A chromosome-level genome assembly of Lolium multiflorum.</title>
        <authorList>
            <person name="Chen Y."/>
            <person name="Copetti D."/>
            <person name="Kolliker R."/>
            <person name="Studer B."/>
        </authorList>
    </citation>
    <scope>NUCLEOTIDE SEQUENCE</scope>
    <source>
        <strain evidence="1">02402/16</strain>
        <tissue evidence="1">Leaf</tissue>
    </source>
</reference>